<dbReference type="PANTHER" id="PTHR30465:SF74">
    <property type="entry name" value="OLIGOPEPTIDE TRANSPORT SYSTEM PERMEASE PROTEIN OPPB"/>
    <property type="match status" value="1"/>
</dbReference>
<name>A0A1M6NU06_PARC5</name>
<reference evidence="9 10" key="1">
    <citation type="submission" date="2016-11" db="EMBL/GenBank/DDBJ databases">
        <authorList>
            <person name="Jaros S."/>
            <person name="Januszkiewicz K."/>
            <person name="Wedrychowicz H."/>
        </authorList>
    </citation>
    <scope>NUCLEOTIDE SEQUENCE [LARGE SCALE GENOMIC DNA]</scope>
    <source>
        <strain evidence="9 10">DSM 15212</strain>
    </source>
</reference>
<evidence type="ECO:0000256" key="5">
    <source>
        <dbReference type="ARBA" id="ARBA00022989"/>
    </source>
</evidence>
<sequence length="306" mass="34138">MLRFLVNRIVSLIITLFLIITVTFFLMHAVPGGPFTQEKKLPPAIEEALREKYHLNDPLWKQYIDYVGGVLRLDLGPSLVYEGRRVNEFIKEGFPISARVGTYSILLILLLGIPFGVISALKQNKWQDNLVMFGATLGITIPNFVIATVLLYVFALKLGWVPTFGVKDPKGWILPAIALSGYSLSFVARLTRSTMLEVLQQDYIRTARAKGLSEGVVIFKHALRNAIIPVVSYVGPLIAGILTGGFVVERIFALPGMGRYFVISITNRDYPTIMGVTIFFAAFLMIMILIVDLLYGLIDPRIKVTD</sequence>
<dbReference type="InterPro" id="IPR045621">
    <property type="entry name" value="BPD_transp_1_N"/>
</dbReference>
<dbReference type="AlphaFoldDB" id="A0A1M6NU06"/>
<feature type="domain" description="ABC transmembrane type-1" evidence="8">
    <location>
        <begin position="94"/>
        <end position="295"/>
    </location>
</feature>
<comment type="subcellular location">
    <subcellularLocation>
        <location evidence="1 7">Cell membrane</location>
        <topology evidence="1 7">Multi-pass membrane protein</topology>
    </subcellularLocation>
</comment>
<evidence type="ECO:0000256" key="4">
    <source>
        <dbReference type="ARBA" id="ARBA00022692"/>
    </source>
</evidence>
<feature type="transmembrane region" description="Helical" evidence="7">
    <location>
        <begin position="230"/>
        <end position="253"/>
    </location>
</feature>
<organism evidence="9 10">
    <name type="scientific">Paramaledivibacter caminithermalis (strain DSM 15212 / CIP 107654 / DViRD3)</name>
    <name type="common">Clostridium caminithermale</name>
    <dbReference type="NCBI Taxonomy" id="1121301"/>
    <lineage>
        <taxon>Bacteria</taxon>
        <taxon>Bacillati</taxon>
        <taxon>Bacillota</taxon>
        <taxon>Clostridia</taxon>
        <taxon>Peptostreptococcales</taxon>
        <taxon>Caminicellaceae</taxon>
        <taxon>Paramaledivibacter</taxon>
    </lineage>
</organism>
<feature type="transmembrane region" description="Helical" evidence="7">
    <location>
        <begin position="273"/>
        <end position="298"/>
    </location>
</feature>
<evidence type="ECO:0000256" key="6">
    <source>
        <dbReference type="ARBA" id="ARBA00023136"/>
    </source>
</evidence>
<dbReference type="Gene3D" id="1.10.3720.10">
    <property type="entry name" value="MetI-like"/>
    <property type="match status" value="1"/>
</dbReference>
<dbReference type="InterPro" id="IPR035906">
    <property type="entry name" value="MetI-like_sf"/>
</dbReference>
<dbReference type="RefSeq" id="WP_073149206.1">
    <property type="nucleotide sequence ID" value="NZ_FRAG01000019.1"/>
</dbReference>
<feature type="transmembrane region" description="Helical" evidence="7">
    <location>
        <begin position="130"/>
        <end position="152"/>
    </location>
</feature>
<evidence type="ECO:0000313" key="9">
    <source>
        <dbReference type="EMBL" id="SHJ99140.1"/>
    </source>
</evidence>
<proteinExistence type="inferred from homology"/>
<keyword evidence="5 7" id="KW-1133">Transmembrane helix</keyword>
<evidence type="ECO:0000256" key="7">
    <source>
        <dbReference type="RuleBase" id="RU363032"/>
    </source>
</evidence>
<feature type="transmembrane region" description="Helical" evidence="7">
    <location>
        <begin position="9"/>
        <end position="30"/>
    </location>
</feature>
<evidence type="ECO:0000313" key="10">
    <source>
        <dbReference type="Proteomes" id="UP000184465"/>
    </source>
</evidence>
<evidence type="ECO:0000256" key="3">
    <source>
        <dbReference type="ARBA" id="ARBA00022475"/>
    </source>
</evidence>
<accession>A0A1M6NU06</accession>
<keyword evidence="3" id="KW-1003">Cell membrane</keyword>
<dbReference type="Pfam" id="PF00528">
    <property type="entry name" value="BPD_transp_1"/>
    <property type="match status" value="1"/>
</dbReference>
<dbReference type="Proteomes" id="UP000184465">
    <property type="component" value="Unassembled WGS sequence"/>
</dbReference>
<evidence type="ECO:0000259" key="8">
    <source>
        <dbReference type="PROSITE" id="PS50928"/>
    </source>
</evidence>
<dbReference type="STRING" id="1121301.SAMN02745912_01865"/>
<dbReference type="EMBL" id="FRAG01000019">
    <property type="protein sequence ID" value="SHJ99140.1"/>
    <property type="molecule type" value="Genomic_DNA"/>
</dbReference>
<feature type="transmembrane region" description="Helical" evidence="7">
    <location>
        <begin position="172"/>
        <end position="191"/>
    </location>
</feature>
<dbReference type="GO" id="GO:0055085">
    <property type="term" value="P:transmembrane transport"/>
    <property type="evidence" value="ECO:0007669"/>
    <property type="project" value="InterPro"/>
</dbReference>
<keyword evidence="2 7" id="KW-0813">Transport</keyword>
<evidence type="ECO:0000256" key="2">
    <source>
        <dbReference type="ARBA" id="ARBA00022448"/>
    </source>
</evidence>
<dbReference type="CDD" id="cd06261">
    <property type="entry name" value="TM_PBP2"/>
    <property type="match status" value="1"/>
</dbReference>
<gene>
    <name evidence="9" type="ORF">SAMN02745912_01865</name>
</gene>
<keyword evidence="6 7" id="KW-0472">Membrane</keyword>
<dbReference type="OrthoDB" id="9773221at2"/>
<dbReference type="PROSITE" id="PS50928">
    <property type="entry name" value="ABC_TM1"/>
    <property type="match status" value="1"/>
</dbReference>
<dbReference type="InterPro" id="IPR000515">
    <property type="entry name" value="MetI-like"/>
</dbReference>
<keyword evidence="4 7" id="KW-0812">Transmembrane</keyword>
<dbReference type="Pfam" id="PF19300">
    <property type="entry name" value="BPD_transp_1_N"/>
    <property type="match status" value="1"/>
</dbReference>
<dbReference type="GO" id="GO:0005886">
    <property type="term" value="C:plasma membrane"/>
    <property type="evidence" value="ECO:0007669"/>
    <property type="project" value="UniProtKB-SubCell"/>
</dbReference>
<protein>
    <submittedName>
        <fullName evidence="9">Oligopeptide transport system permease protein</fullName>
    </submittedName>
</protein>
<evidence type="ECO:0000256" key="1">
    <source>
        <dbReference type="ARBA" id="ARBA00004651"/>
    </source>
</evidence>
<keyword evidence="10" id="KW-1185">Reference proteome</keyword>
<feature type="transmembrane region" description="Helical" evidence="7">
    <location>
        <begin position="100"/>
        <end position="118"/>
    </location>
</feature>
<dbReference type="SUPFAM" id="SSF161098">
    <property type="entry name" value="MetI-like"/>
    <property type="match status" value="1"/>
</dbReference>
<comment type="similarity">
    <text evidence="7">Belongs to the binding-protein-dependent transport system permease family.</text>
</comment>
<dbReference type="PANTHER" id="PTHR30465">
    <property type="entry name" value="INNER MEMBRANE ABC TRANSPORTER"/>
    <property type="match status" value="1"/>
</dbReference>